<evidence type="ECO:0008006" key="4">
    <source>
        <dbReference type="Google" id="ProtNLM"/>
    </source>
</evidence>
<organism evidence="2 3">
    <name type="scientific">Hymenoscyphus albidus</name>
    <dbReference type="NCBI Taxonomy" id="595503"/>
    <lineage>
        <taxon>Eukaryota</taxon>
        <taxon>Fungi</taxon>
        <taxon>Dikarya</taxon>
        <taxon>Ascomycota</taxon>
        <taxon>Pezizomycotina</taxon>
        <taxon>Leotiomycetes</taxon>
        <taxon>Helotiales</taxon>
        <taxon>Helotiaceae</taxon>
        <taxon>Hymenoscyphus</taxon>
    </lineage>
</organism>
<evidence type="ECO:0000256" key="1">
    <source>
        <dbReference type="SAM" id="MobiDB-lite"/>
    </source>
</evidence>
<protein>
    <recommendedName>
        <fullName evidence="4">BTB domain-containing protein</fullName>
    </recommendedName>
</protein>
<gene>
    <name evidence="2" type="ORF">HYALB_00010134</name>
</gene>
<feature type="region of interest" description="Disordered" evidence="1">
    <location>
        <begin position="1"/>
        <end position="33"/>
    </location>
</feature>
<accession>A0A9N9Q0Z7</accession>
<sequence length="374" mass="42310">MSKRDASEMSADGESAGKKVKADDGPNPIVFTSPGSRATDTRIIVFNQEFHVSSDALRIMSVYFKKFLDPINQPFRKPASESFRYEWFTKIDDDGSWGLSSDPKDRNSSTESFTGNAGLHENCFHNLLRAMFCRQSVVRNVEELGCLAEMADFYLCLPAVSNSLYETTINNQAFSRSIASNPCLALNCAYQLRHALLFREAMIHCLGPVSKPRYTELKSDKLRVLCTYLESKMTLTLHAIDNHLRLIQANKEVYGDGVFKFFYAALSTCYQPGPNGEEGTMFYPQYYRRLINANARDKLPDNLIASLRRALEPINKNLLRLDTMRGSFGVGDFKDAFLCYEVLDSELPWDREQQDWGDTSSFDNGLVPQSNFAA</sequence>
<dbReference type="AlphaFoldDB" id="A0A9N9Q0Z7"/>
<reference evidence="2" key="1">
    <citation type="submission" date="2021-07" db="EMBL/GenBank/DDBJ databases">
        <authorList>
            <person name="Durling M."/>
        </authorList>
    </citation>
    <scope>NUCLEOTIDE SEQUENCE</scope>
</reference>
<keyword evidence="3" id="KW-1185">Reference proteome</keyword>
<proteinExistence type="predicted"/>
<name>A0A9N9Q0Z7_9HELO</name>
<comment type="caution">
    <text evidence="2">The sequence shown here is derived from an EMBL/GenBank/DDBJ whole genome shotgun (WGS) entry which is preliminary data.</text>
</comment>
<dbReference type="EMBL" id="CAJVRM010000012">
    <property type="protein sequence ID" value="CAG8971159.1"/>
    <property type="molecule type" value="Genomic_DNA"/>
</dbReference>
<dbReference type="OrthoDB" id="2129688at2759"/>
<feature type="compositionally biased region" description="Basic and acidic residues" evidence="1">
    <location>
        <begin position="15"/>
        <end position="24"/>
    </location>
</feature>
<dbReference type="Proteomes" id="UP000701801">
    <property type="component" value="Unassembled WGS sequence"/>
</dbReference>
<evidence type="ECO:0000313" key="2">
    <source>
        <dbReference type="EMBL" id="CAG8971159.1"/>
    </source>
</evidence>
<evidence type="ECO:0000313" key="3">
    <source>
        <dbReference type="Proteomes" id="UP000701801"/>
    </source>
</evidence>